<dbReference type="KEGG" id="vg:11117616"/>
<feature type="compositionally biased region" description="Basic residues" evidence="1">
    <location>
        <begin position="94"/>
        <end position="120"/>
    </location>
</feature>
<organism evidence="2 3">
    <name type="scientific">Salmonella phage 7-11</name>
    <dbReference type="NCBI Taxonomy" id="1054968"/>
    <lineage>
        <taxon>Viruses</taxon>
        <taxon>Duplodnaviria</taxon>
        <taxon>Heunggongvirae</taxon>
        <taxon>Uroviricota</taxon>
        <taxon>Caudoviricetes</taxon>
        <taxon>Grimontviridae</taxon>
        <taxon>Moazamivirus</taxon>
        <taxon>Moazamivirus 711</taxon>
    </lineage>
</organism>
<dbReference type="EMBL" id="HM997019">
    <property type="protein sequence ID" value="AEK82064.1"/>
    <property type="molecule type" value="Genomic_DNA"/>
</dbReference>
<reference evidence="2 3" key="1">
    <citation type="journal article" date="2011" name="Arch. Virol.">
        <title>The genome sequence of enterobacterial phage 7-11, which possesses an unusually elongated head.</title>
        <authorList>
            <person name="Kropinski A.M."/>
            <person name="Lingohr E.J."/>
            <person name="Ackermann H.W."/>
        </authorList>
    </citation>
    <scope>NUCLEOTIDE SEQUENCE [LARGE SCALE GENOMIC DNA]</scope>
</reference>
<protein>
    <submittedName>
        <fullName evidence="2">Uncharacterized protein</fullName>
    </submittedName>
</protein>
<evidence type="ECO:0000313" key="3">
    <source>
        <dbReference type="Proteomes" id="UP000001639"/>
    </source>
</evidence>
<proteinExistence type="predicted"/>
<feature type="region of interest" description="Disordered" evidence="1">
    <location>
        <begin position="88"/>
        <end position="120"/>
    </location>
</feature>
<accession>G0X582</accession>
<feature type="compositionally biased region" description="Basic residues" evidence="1">
    <location>
        <begin position="16"/>
        <end position="27"/>
    </location>
</feature>
<name>G0X582_9CAUD</name>
<evidence type="ECO:0000313" key="2">
    <source>
        <dbReference type="EMBL" id="AEK82064.1"/>
    </source>
</evidence>
<keyword evidence="3" id="KW-1185">Reference proteome</keyword>
<dbReference type="GeneID" id="11117616"/>
<dbReference type="RefSeq" id="YP_004782524.1">
    <property type="nucleotide sequence ID" value="NC_015938.1"/>
</dbReference>
<sequence length="120" mass="13389">MSVQFIMNASIYAVKPKGKSRQPKRKQALSPIGGRKSASELTTKLLDGRKRKCLHYQVSQHGFKTKVSGETIKLGDERTYTPAMLAAKAEKPRKNAKKKEPRIHKARKAGTKHAKGLRHG</sequence>
<evidence type="ECO:0000256" key="1">
    <source>
        <dbReference type="SAM" id="MobiDB-lite"/>
    </source>
</evidence>
<feature type="region of interest" description="Disordered" evidence="1">
    <location>
        <begin position="16"/>
        <end position="41"/>
    </location>
</feature>
<dbReference type="Proteomes" id="UP000001639">
    <property type="component" value="Segment"/>
</dbReference>